<evidence type="ECO:0000256" key="4">
    <source>
        <dbReference type="ARBA" id="ARBA00022960"/>
    </source>
</evidence>
<dbReference type="SUPFAM" id="SSF56601">
    <property type="entry name" value="beta-lactamase/transpeptidase-like"/>
    <property type="match status" value="1"/>
</dbReference>
<evidence type="ECO:0000256" key="5">
    <source>
        <dbReference type="ARBA" id="ARBA00022984"/>
    </source>
</evidence>
<proteinExistence type="inferred from homology"/>
<keyword evidence="5" id="KW-0573">Peptidoglycan synthesis</keyword>
<dbReference type="RefSeq" id="WP_207674950.1">
    <property type="nucleotide sequence ID" value="NZ_JAFREM010000029.1"/>
</dbReference>
<gene>
    <name evidence="9" type="ORF">JZO70_17405</name>
</gene>
<dbReference type="PANTHER" id="PTHR21581">
    <property type="entry name" value="D-ALANYL-D-ALANINE CARBOXYPEPTIDASE"/>
    <property type="match status" value="1"/>
</dbReference>
<dbReference type="Proteomes" id="UP000664601">
    <property type="component" value="Unassembled WGS sequence"/>
</dbReference>
<evidence type="ECO:0000256" key="7">
    <source>
        <dbReference type="RuleBase" id="RU004016"/>
    </source>
</evidence>
<dbReference type="PRINTS" id="PR00725">
    <property type="entry name" value="DADACBPTASE1"/>
</dbReference>
<name>A0ABS3LEA2_9ENTE</name>
<evidence type="ECO:0000256" key="2">
    <source>
        <dbReference type="ARBA" id="ARBA00022729"/>
    </source>
</evidence>
<keyword evidence="3" id="KW-0378">Hydrolase</keyword>
<dbReference type="EMBL" id="JAFREM010000029">
    <property type="protein sequence ID" value="MBO1307955.1"/>
    <property type="molecule type" value="Genomic_DNA"/>
</dbReference>
<keyword evidence="9" id="KW-0121">Carboxypeptidase</keyword>
<keyword evidence="6" id="KW-0961">Cell wall biogenesis/degradation</keyword>
<protein>
    <submittedName>
        <fullName evidence="9">D-alanyl-D-alanine carboxypeptidase</fullName>
    </submittedName>
</protein>
<feature type="domain" description="Peptidase S11 D-alanyl-D-alanine carboxypeptidase A N-terminal" evidence="8">
    <location>
        <begin position="41"/>
        <end position="264"/>
    </location>
</feature>
<reference evidence="9 10" key="1">
    <citation type="submission" date="2021-03" db="EMBL/GenBank/DDBJ databases">
        <title>Enterococcal diversity collection.</title>
        <authorList>
            <person name="Gilmore M.S."/>
            <person name="Schwartzman J."/>
            <person name="Van Tyne D."/>
            <person name="Martin M."/>
            <person name="Earl A.M."/>
            <person name="Manson A.L."/>
            <person name="Straub T."/>
            <person name="Salamzade R."/>
            <person name="Saavedra J."/>
            <person name="Lebreton F."/>
            <person name="Prichula J."/>
            <person name="Schaufler K."/>
            <person name="Gaca A."/>
            <person name="Sgardioli B."/>
            <person name="Wagenaar J."/>
            <person name="Strong T."/>
        </authorList>
    </citation>
    <scope>NUCLEOTIDE SEQUENCE [LARGE SCALE GENOMIC DNA]</scope>
    <source>
        <strain evidence="9 10">669A</strain>
    </source>
</reference>
<organism evidence="9 10">
    <name type="scientific">Candidatus Enterococcus moelleringii</name>
    <dbReference type="NCBI Taxonomy" id="2815325"/>
    <lineage>
        <taxon>Bacteria</taxon>
        <taxon>Bacillati</taxon>
        <taxon>Bacillota</taxon>
        <taxon>Bacilli</taxon>
        <taxon>Lactobacillales</taxon>
        <taxon>Enterococcaceae</taxon>
        <taxon>Enterococcus</taxon>
    </lineage>
</organism>
<keyword evidence="4" id="KW-0133">Cell shape</keyword>
<keyword evidence="10" id="KW-1185">Reference proteome</keyword>
<evidence type="ECO:0000256" key="6">
    <source>
        <dbReference type="ARBA" id="ARBA00023316"/>
    </source>
</evidence>
<dbReference type="InterPro" id="IPR012338">
    <property type="entry name" value="Beta-lactam/transpept-like"/>
</dbReference>
<evidence type="ECO:0000313" key="10">
    <source>
        <dbReference type="Proteomes" id="UP000664601"/>
    </source>
</evidence>
<dbReference type="PANTHER" id="PTHR21581:SF6">
    <property type="entry name" value="TRAFFICKING PROTEIN PARTICLE COMPLEX SUBUNIT 12"/>
    <property type="match status" value="1"/>
</dbReference>
<accession>A0ABS3LEA2</accession>
<keyword evidence="9" id="KW-0645">Protease</keyword>
<evidence type="ECO:0000256" key="1">
    <source>
        <dbReference type="ARBA" id="ARBA00007164"/>
    </source>
</evidence>
<evidence type="ECO:0000259" key="8">
    <source>
        <dbReference type="Pfam" id="PF00768"/>
    </source>
</evidence>
<dbReference type="Pfam" id="PF00768">
    <property type="entry name" value="Peptidase_S11"/>
    <property type="match status" value="1"/>
</dbReference>
<keyword evidence="2" id="KW-0732">Signal</keyword>
<comment type="similarity">
    <text evidence="1 7">Belongs to the peptidase S11 family.</text>
</comment>
<dbReference type="Gene3D" id="3.40.710.10">
    <property type="entry name" value="DD-peptidase/beta-lactamase superfamily"/>
    <property type="match status" value="1"/>
</dbReference>
<evidence type="ECO:0000256" key="3">
    <source>
        <dbReference type="ARBA" id="ARBA00022801"/>
    </source>
</evidence>
<dbReference type="InterPro" id="IPR001967">
    <property type="entry name" value="Peptidase_S11_N"/>
</dbReference>
<dbReference type="GO" id="GO:0004180">
    <property type="term" value="F:carboxypeptidase activity"/>
    <property type="evidence" value="ECO:0007669"/>
    <property type="project" value="UniProtKB-KW"/>
</dbReference>
<evidence type="ECO:0000313" key="9">
    <source>
        <dbReference type="EMBL" id="MBO1307955.1"/>
    </source>
</evidence>
<sequence>MRKRRNKLLPGLTILAVLLAGLLTYQVFATPSGNFINVRGISANQYLLKQRNGTIINQRKPQKKIAIASLTKIMTALCMIEQTEDLNQLTTVPETIFLDIQQNNLAVAGLQPGEVISYRDLLHGILLPSGADATMTAVLSVSGNEEAFVAEMNRKAAELGMNNTHFTNSIGLDTEDHYSTVEDLALLLEYALTNETFYQTFTCLYYQGAATNCHPGGNYFTSSLISRGESLELTNGQIIGGKTGYTKKAGLCLASLAQINGEEYLLILAGSKGDSQSEQFNLIESRKLYNESLP</sequence>
<comment type="caution">
    <text evidence="9">The sequence shown here is derived from an EMBL/GenBank/DDBJ whole genome shotgun (WGS) entry which is preliminary data.</text>
</comment>
<dbReference type="InterPro" id="IPR018044">
    <property type="entry name" value="Peptidase_S11"/>
</dbReference>